<comment type="caution">
    <text evidence="2">The sequence shown here is derived from an EMBL/GenBank/DDBJ whole genome shotgun (WGS) entry which is preliminary data.</text>
</comment>
<name>A0ABS4FJN5_9BACL</name>
<accession>A0ABS4FJN5</accession>
<evidence type="ECO:0000313" key="2">
    <source>
        <dbReference type="EMBL" id="MBP1896470.1"/>
    </source>
</evidence>
<dbReference type="EMBL" id="JAGGKI010000025">
    <property type="protein sequence ID" value="MBP1896470.1"/>
    <property type="molecule type" value="Genomic_DNA"/>
</dbReference>
<sequence length="253" mass="26619">MHPQGGPPSRSSDSGRSLGALCHLYTIYIHAKGGQQASEETGDRTTQLDPPAELPTPLFPAHTQSPAWLLKPGSFVLPGRLTPYGAGPVPPREGPVSEQRQRSLFGSPLLPLHNIHSCKGRTTSERRDGGPDDTTMCTGSAPPSPPPTPKARLGFSSRAAFVLPGMLTHHGAAPVPPQGGPPSRSSDSGRSLGALCYLYTIYIQAKGGQQASEETGDRTTPPSAPAHAPAPLEPPKHNKAGLDRQARLLLLLK</sequence>
<organism evidence="2 3">
    <name type="scientific">Paenibacillus lactis</name>
    <dbReference type="NCBI Taxonomy" id="228574"/>
    <lineage>
        <taxon>Bacteria</taxon>
        <taxon>Bacillati</taxon>
        <taxon>Bacillota</taxon>
        <taxon>Bacilli</taxon>
        <taxon>Bacillales</taxon>
        <taxon>Paenibacillaceae</taxon>
        <taxon>Paenibacillus</taxon>
    </lineage>
</organism>
<reference evidence="2 3" key="1">
    <citation type="submission" date="2021-03" db="EMBL/GenBank/DDBJ databases">
        <title>Genomic Encyclopedia of Type Strains, Phase IV (KMG-IV): sequencing the most valuable type-strain genomes for metagenomic binning, comparative biology and taxonomic classification.</title>
        <authorList>
            <person name="Goeker M."/>
        </authorList>
    </citation>
    <scope>NUCLEOTIDE SEQUENCE [LARGE SCALE GENOMIC DNA]</scope>
    <source>
        <strain evidence="2 3">DSM 15596</strain>
    </source>
</reference>
<feature type="region of interest" description="Disordered" evidence="1">
    <location>
        <begin position="208"/>
        <end position="244"/>
    </location>
</feature>
<proteinExistence type="predicted"/>
<feature type="region of interest" description="Disordered" evidence="1">
    <location>
        <begin position="168"/>
        <end position="189"/>
    </location>
</feature>
<evidence type="ECO:0000256" key="1">
    <source>
        <dbReference type="SAM" id="MobiDB-lite"/>
    </source>
</evidence>
<protein>
    <submittedName>
        <fullName evidence="2">Uncharacterized protein</fullName>
    </submittedName>
</protein>
<gene>
    <name evidence="2" type="ORF">J2Z18_005601</name>
</gene>
<evidence type="ECO:0000313" key="3">
    <source>
        <dbReference type="Proteomes" id="UP000706926"/>
    </source>
</evidence>
<feature type="compositionally biased region" description="Basic and acidic residues" evidence="1">
    <location>
        <begin position="234"/>
        <end position="244"/>
    </location>
</feature>
<keyword evidence="3" id="KW-1185">Reference proteome</keyword>
<dbReference type="Proteomes" id="UP000706926">
    <property type="component" value="Unassembled WGS sequence"/>
</dbReference>
<feature type="region of interest" description="Disordered" evidence="1">
    <location>
        <begin position="115"/>
        <end position="153"/>
    </location>
</feature>